<protein>
    <submittedName>
        <fullName evidence="1">Uncharacterized protein</fullName>
    </submittedName>
</protein>
<organism evidence="1 2">
    <name type="scientific">Xanthomonas graminis pv. poae</name>
    <dbReference type="NCBI Taxonomy" id="227946"/>
    <lineage>
        <taxon>Bacteria</taxon>
        <taxon>Pseudomonadati</taxon>
        <taxon>Pseudomonadota</taxon>
        <taxon>Gammaproteobacteria</taxon>
        <taxon>Lysobacterales</taxon>
        <taxon>Lysobacteraceae</taxon>
        <taxon>Xanthomonas</taxon>
        <taxon>Xanthomonas translucens group</taxon>
        <taxon>Xanthomonas graminis</taxon>
    </lineage>
</organism>
<proteinExistence type="predicted"/>
<evidence type="ECO:0000313" key="1">
    <source>
        <dbReference type="EMBL" id="CTP88567.1"/>
    </source>
</evidence>
<sequence length="97" mass="10598">MPSRLKPPTSGILISIGSPWRHQAFLPPLRRPHAKMADPKARRSRVAQTPAQGYWVLVPELSLDSALCVSSALIDCTSATSSVPSAWLSSSRFCRKL</sequence>
<dbReference type="EMBL" id="CXOK01000052">
    <property type="protein sequence ID" value="CTP88567.1"/>
    <property type="molecule type" value="Genomic_DNA"/>
</dbReference>
<accession>A0A0K2ZU73</accession>
<name>A0A0K2ZU73_9XANT</name>
<reference evidence="1 2" key="1">
    <citation type="submission" date="2015-07" db="EMBL/GenBank/DDBJ databases">
        <authorList>
            <person name="Noorani M."/>
        </authorList>
    </citation>
    <scope>NUCLEOTIDE SEQUENCE [LARGE SCALE GENOMIC DNA]</scope>
    <source>
        <strain evidence="1">LMG728</strain>
    </source>
</reference>
<dbReference type="AlphaFoldDB" id="A0A0K2ZU73"/>
<evidence type="ECO:0000313" key="2">
    <source>
        <dbReference type="Proteomes" id="UP000041247"/>
    </source>
</evidence>
<gene>
    <name evidence="1" type="ORF">XTPLMG728_1943</name>
</gene>
<dbReference type="Proteomes" id="UP000041247">
    <property type="component" value="Unassembled WGS sequence"/>
</dbReference>